<evidence type="ECO:0000313" key="2">
    <source>
        <dbReference type="EMBL" id="OMH85434.1"/>
    </source>
</evidence>
<proteinExistence type="predicted"/>
<evidence type="ECO:0000256" key="1">
    <source>
        <dbReference type="SAM" id="SignalP"/>
    </source>
</evidence>
<feature type="signal peptide" evidence="1">
    <location>
        <begin position="1"/>
        <end position="18"/>
    </location>
</feature>
<evidence type="ECO:0000313" key="3">
    <source>
        <dbReference type="Proteomes" id="UP000188320"/>
    </source>
</evidence>
<gene>
    <name evidence="2" type="ORF">AX774_g1015</name>
</gene>
<dbReference type="EMBL" id="LSSK01000081">
    <property type="protein sequence ID" value="OMH85434.1"/>
    <property type="molecule type" value="Genomic_DNA"/>
</dbReference>
<organism evidence="2 3">
    <name type="scientific">Zancudomyces culisetae</name>
    <name type="common">Gut fungus</name>
    <name type="synonym">Smittium culisetae</name>
    <dbReference type="NCBI Taxonomy" id="1213189"/>
    <lineage>
        <taxon>Eukaryota</taxon>
        <taxon>Fungi</taxon>
        <taxon>Fungi incertae sedis</taxon>
        <taxon>Zoopagomycota</taxon>
        <taxon>Kickxellomycotina</taxon>
        <taxon>Harpellomycetes</taxon>
        <taxon>Harpellales</taxon>
        <taxon>Legeriomycetaceae</taxon>
        <taxon>Zancudomyces</taxon>
    </lineage>
</organism>
<keyword evidence="1" id="KW-0732">Signal</keyword>
<comment type="caution">
    <text evidence="2">The sequence shown here is derived from an EMBL/GenBank/DDBJ whole genome shotgun (WGS) entry which is preliminary data.</text>
</comment>
<sequence length="137" mass="15269">MKFTVFSMMCLSLGMASAYSVSDSNQVAKNKQADNSPNRLCGCHYHGREMKLEIFSQTGHRGQSRTKYLRSGRCYNIPSTGSARYDDGRPGKGSITFCVEADCQGHCYTASRSVQFYPDNIPGIDLGAYARSVRWTR</sequence>
<dbReference type="Proteomes" id="UP000188320">
    <property type="component" value="Unassembled WGS sequence"/>
</dbReference>
<name>A0A1R1PWX9_ZANCU</name>
<dbReference type="AlphaFoldDB" id="A0A1R1PWX9"/>
<feature type="chain" id="PRO_5013113883" evidence="1">
    <location>
        <begin position="19"/>
        <end position="137"/>
    </location>
</feature>
<reference evidence="3" key="1">
    <citation type="submission" date="2017-01" db="EMBL/GenBank/DDBJ databases">
        <authorList>
            <person name="Wang Y."/>
            <person name="White M."/>
            <person name="Kvist S."/>
            <person name="Moncalvo J.-M."/>
        </authorList>
    </citation>
    <scope>NUCLEOTIDE SEQUENCE [LARGE SCALE GENOMIC DNA]</scope>
    <source>
        <strain evidence="3">COL-18-3</strain>
    </source>
</reference>
<keyword evidence="3" id="KW-1185">Reference proteome</keyword>
<accession>A0A1R1PWX9</accession>
<protein>
    <submittedName>
        <fullName evidence="2">Uncharacterized protein</fullName>
    </submittedName>
</protein>